<dbReference type="PANTHER" id="PTHR34477">
    <property type="entry name" value="UPF0213 PROTEIN YHBQ"/>
    <property type="match status" value="1"/>
</dbReference>
<dbReference type="InterPro" id="IPR050190">
    <property type="entry name" value="UPF0213_domain"/>
</dbReference>
<evidence type="ECO:0000259" key="3">
    <source>
        <dbReference type="PROSITE" id="PS50164"/>
    </source>
</evidence>
<dbReference type="Pfam" id="PF01541">
    <property type="entry name" value="GIY-YIG"/>
    <property type="match status" value="1"/>
</dbReference>
<dbReference type="Gene3D" id="3.40.1440.10">
    <property type="entry name" value="GIY-YIG endonuclease"/>
    <property type="match status" value="1"/>
</dbReference>
<sequence length="137" mass="15924">MSLVRVQSGEHFGKLSAGYCLLSLLIIMSKPWFVYLLLCDQKTFYVGITTNIAGRVNQHRAKESFFTKKFFDVELVCCERYKLEHEAAMREKQIKGWSRAKKQMLIDRKLGFNYCTDFAKALLADKSHVSLHRAKPR</sequence>
<keyword evidence="2" id="KW-0472">Membrane</keyword>
<comment type="caution">
    <text evidence="4">The sequence shown here is derived from an EMBL/GenBank/DDBJ whole genome shotgun (WGS) entry which is preliminary data.</text>
</comment>
<proteinExistence type="inferred from homology"/>
<protein>
    <submittedName>
        <fullName evidence="4">Excinuclease ABC C subunit domain protein</fullName>
    </submittedName>
</protein>
<accession>A0A0G1D4U5</accession>
<evidence type="ECO:0000256" key="1">
    <source>
        <dbReference type="ARBA" id="ARBA00007435"/>
    </source>
</evidence>
<feature type="domain" description="GIY-YIG" evidence="3">
    <location>
        <begin position="30"/>
        <end position="104"/>
    </location>
</feature>
<dbReference type="Proteomes" id="UP000033980">
    <property type="component" value="Unassembled WGS sequence"/>
</dbReference>
<dbReference type="AlphaFoldDB" id="A0A0G1D4U5"/>
<dbReference type="EMBL" id="LCFK01000032">
    <property type="protein sequence ID" value="KKS92915.1"/>
    <property type="molecule type" value="Genomic_DNA"/>
</dbReference>
<dbReference type="SUPFAM" id="SSF82771">
    <property type="entry name" value="GIY-YIG endonuclease"/>
    <property type="match status" value="1"/>
</dbReference>
<dbReference type="InterPro" id="IPR035901">
    <property type="entry name" value="GIY-YIG_endonuc_sf"/>
</dbReference>
<evidence type="ECO:0000313" key="5">
    <source>
        <dbReference type="Proteomes" id="UP000033980"/>
    </source>
</evidence>
<name>A0A0G1D4U5_9BACT</name>
<reference evidence="4 5" key="1">
    <citation type="journal article" date="2015" name="Nature">
        <title>rRNA introns, odd ribosomes, and small enigmatic genomes across a large radiation of phyla.</title>
        <authorList>
            <person name="Brown C.T."/>
            <person name="Hug L.A."/>
            <person name="Thomas B.C."/>
            <person name="Sharon I."/>
            <person name="Castelle C.J."/>
            <person name="Singh A."/>
            <person name="Wilkins M.J."/>
            <person name="Williams K.H."/>
            <person name="Banfield J.F."/>
        </authorList>
    </citation>
    <scope>NUCLEOTIDE SEQUENCE [LARGE SCALE GENOMIC DNA]</scope>
</reference>
<organism evidence="4 5">
    <name type="scientific">Candidatus Collierbacteria bacterium GW2011_GWC2_43_12</name>
    <dbReference type="NCBI Taxonomy" id="1618390"/>
    <lineage>
        <taxon>Bacteria</taxon>
        <taxon>Candidatus Collieribacteriota</taxon>
    </lineage>
</organism>
<evidence type="ECO:0000313" key="4">
    <source>
        <dbReference type="EMBL" id="KKS92915.1"/>
    </source>
</evidence>
<evidence type="ECO:0000256" key="2">
    <source>
        <dbReference type="SAM" id="Phobius"/>
    </source>
</evidence>
<keyword evidence="2" id="KW-0812">Transmembrane</keyword>
<dbReference type="InterPro" id="IPR000305">
    <property type="entry name" value="GIY-YIG_endonuc"/>
</dbReference>
<dbReference type="PROSITE" id="PS50164">
    <property type="entry name" value="GIY_YIG"/>
    <property type="match status" value="1"/>
</dbReference>
<gene>
    <name evidence="4" type="ORF">UV68_C0032G0010</name>
</gene>
<comment type="similarity">
    <text evidence="1">Belongs to the UPF0213 family.</text>
</comment>
<feature type="transmembrane region" description="Helical" evidence="2">
    <location>
        <begin position="16"/>
        <end position="38"/>
    </location>
</feature>
<dbReference type="PANTHER" id="PTHR34477:SF5">
    <property type="entry name" value="BSL5627 PROTEIN"/>
    <property type="match status" value="1"/>
</dbReference>
<keyword evidence="2" id="KW-1133">Transmembrane helix</keyword>